<keyword evidence="3" id="KW-1185">Reference proteome</keyword>
<dbReference type="Pfam" id="PF01872">
    <property type="entry name" value="RibD_C"/>
    <property type="match status" value="1"/>
</dbReference>
<comment type="caution">
    <text evidence="2">The sequence shown here is derived from an EMBL/GenBank/DDBJ whole genome shotgun (WGS) entry which is preliminary data.</text>
</comment>
<organism evidence="2 3">
    <name type="scientific">Ditylenchus destructor</name>
    <dbReference type="NCBI Taxonomy" id="166010"/>
    <lineage>
        <taxon>Eukaryota</taxon>
        <taxon>Metazoa</taxon>
        <taxon>Ecdysozoa</taxon>
        <taxon>Nematoda</taxon>
        <taxon>Chromadorea</taxon>
        <taxon>Rhabditida</taxon>
        <taxon>Tylenchina</taxon>
        <taxon>Tylenchomorpha</taxon>
        <taxon>Sphaerularioidea</taxon>
        <taxon>Anguinidae</taxon>
        <taxon>Anguininae</taxon>
        <taxon>Ditylenchus</taxon>
    </lineage>
</organism>
<dbReference type="GO" id="GO:0009231">
    <property type="term" value="P:riboflavin biosynthetic process"/>
    <property type="evidence" value="ECO:0007669"/>
    <property type="project" value="InterPro"/>
</dbReference>
<dbReference type="EMBL" id="JAKKPZ010000729">
    <property type="protein sequence ID" value="KAI1692690.1"/>
    <property type="molecule type" value="Genomic_DNA"/>
</dbReference>
<evidence type="ECO:0000313" key="2">
    <source>
        <dbReference type="EMBL" id="KAI1692690.1"/>
    </source>
</evidence>
<protein>
    <recommendedName>
        <fullName evidence="1">Bacterial bifunctional deaminase-reductase C-terminal domain-containing protein</fullName>
    </recommendedName>
</protein>
<dbReference type="GO" id="GO:0008703">
    <property type="term" value="F:5-amino-6-(5-phosphoribosylamino)uracil reductase activity"/>
    <property type="evidence" value="ECO:0007669"/>
    <property type="project" value="InterPro"/>
</dbReference>
<dbReference type="InterPro" id="IPR024072">
    <property type="entry name" value="DHFR-like_dom_sf"/>
</dbReference>
<dbReference type="SUPFAM" id="SSF53597">
    <property type="entry name" value="Dihydrofolate reductase-like"/>
    <property type="match status" value="1"/>
</dbReference>
<dbReference type="AlphaFoldDB" id="A0AAD4MFC1"/>
<feature type="domain" description="Bacterial bifunctional deaminase-reductase C-terminal" evidence="1">
    <location>
        <begin position="110"/>
        <end position="161"/>
    </location>
</feature>
<name>A0AAD4MFC1_9BILA</name>
<dbReference type="Gene3D" id="3.40.430.10">
    <property type="entry name" value="Dihydrofolate Reductase, subunit A"/>
    <property type="match status" value="1"/>
</dbReference>
<dbReference type="InterPro" id="IPR002734">
    <property type="entry name" value="RibDG_C"/>
</dbReference>
<reference evidence="2" key="1">
    <citation type="submission" date="2022-01" db="EMBL/GenBank/DDBJ databases">
        <title>Genome Sequence Resource for Two Populations of Ditylenchus destructor, the Migratory Endoparasitic Phytonematode.</title>
        <authorList>
            <person name="Zhang H."/>
            <person name="Lin R."/>
            <person name="Xie B."/>
        </authorList>
    </citation>
    <scope>NUCLEOTIDE SEQUENCE</scope>
    <source>
        <strain evidence="2">BazhouSP</strain>
    </source>
</reference>
<proteinExistence type="predicted"/>
<evidence type="ECO:0000313" key="3">
    <source>
        <dbReference type="Proteomes" id="UP001201812"/>
    </source>
</evidence>
<gene>
    <name evidence="2" type="ORF">DdX_21129</name>
</gene>
<sequence>MRKLKIMEHVSIDGVIQSSGEDGFPYADWTVPYRTPAGRDEVLAAHGPRFDLLLGRRTYDMWSDYWPKAPAGPMADGLNAATNRRRRGRGRAAHQVAGGAGPRAVGQFPLTSTLLAQGLADEVMLIVYPVLVGTGKRLFAQGTPGRAFELVGTKTTPSGLLLNTYKLAGALKAA</sequence>
<dbReference type="Proteomes" id="UP001201812">
    <property type="component" value="Unassembled WGS sequence"/>
</dbReference>
<accession>A0AAD4MFC1</accession>
<evidence type="ECO:0000259" key="1">
    <source>
        <dbReference type="Pfam" id="PF01872"/>
    </source>
</evidence>